<comment type="function">
    <text evidence="6">Exhibits ATPase activity in vitro.</text>
</comment>
<evidence type="ECO:0000256" key="1">
    <source>
        <dbReference type="ARBA" id="ARBA00004173"/>
    </source>
</evidence>
<dbReference type="PANTHER" id="PTHR21610:SF9">
    <property type="entry name" value="VON WILLEBRAND FACTOR A DOMAIN-CONTAINING PROTEIN 8"/>
    <property type="match status" value="1"/>
</dbReference>
<organism evidence="10 11">
    <name type="scientific">Powellomyces hirtus</name>
    <dbReference type="NCBI Taxonomy" id="109895"/>
    <lineage>
        <taxon>Eukaryota</taxon>
        <taxon>Fungi</taxon>
        <taxon>Fungi incertae sedis</taxon>
        <taxon>Chytridiomycota</taxon>
        <taxon>Chytridiomycota incertae sedis</taxon>
        <taxon>Chytridiomycetes</taxon>
        <taxon>Spizellomycetales</taxon>
        <taxon>Powellomycetaceae</taxon>
        <taxon>Powellomyces</taxon>
    </lineage>
</organism>
<dbReference type="STRING" id="109895.A0A507E5M1"/>
<evidence type="ECO:0000256" key="2">
    <source>
        <dbReference type="ARBA" id="ARBA00022741"/>
    </source>
</evidence>
<evidence type="ECO:0000256" key="8">
    <source>
        <dbReference type="SAM" id="MobiDB-lite"/>
    </source>
</evidence>
<sequence length="1426" mass="158537">MAAETRNIAVDRIQQISSQLSSEELASAVQKYEGRVCIGGVCVNLLAAKSPEKVPILPLLDMSRQETLQNLQWMLRKEKLGQDVFLIGPPGPMKRHLALTYLHLTNREHEYVALHRDTSAESDLKQRREIVRESSAGGLTAQWVDGVAVRAAIEGRVLVIEGIDKAERNVLPVLNNLLENREMNLEDGRHIVHPSRYDALLKSHTKEELDSWRLVRASDRFRVIALGVPVPPYPGNSLDPPFRSRFASRYLDGMQYPLSDSNEPTVVILQKLQDFIRTIKYTHEIQDQLSISSSDSGNLLPQLPQTAMEGLADLLDVFPEEAKDLESAMQRFWPGAWVGNLLTNEQRQSFMSLAGKFAIPILPQRSQKRTQYDLAAVSDINVEFRSGSSTVKLPVSLGTSPRRSLSSNSIGSYGGAFVLTQRIQDIVSRMAQAHALGVDMVLVGPKGSGKSTAAGRFAALFGYEVETVHLFRDMSARDVLQRRETRHDGSTHWQNSPLVKAALEGKIAILDGLHWVRADTIAALGRLVQDREVVLPDGSFLIGARSFDLMKERLGLSTAKLNARGVHQIHPSFRIIATSSVLLNHKAHKQDMVWLTEEVGAMFQFIEIGAIGVEEESALLHSLTSCPDNKLKQLLDFASRFRQLAEGGGSGHETILAKSASLSTRQLLRICRRVAQYPDESLYTAIHRTCLSPFLPQLARQALEEVLMDSGIYRLDKQVKYTIEQSPSTLRLGDVTLPKYSVPADDVEARALIPHTAEDGPGFFDNEVHTRVMREIAVDFVLGEHLLLIGNQGVGKNRLTDRFLELIGRPREYIQLHRDSTVQSLTMQPVVEKGVIMYKDSPLVRAVRKGRVLIVDEADKAPVYITSILKSLAETGEMPLGDGRRIRPPPQDARLIDPERDIIMHPDFRMIVLANRPGYPFLGNDFFGAIGEVFSCHAVENPDYASELSLLSQSAPAVNQETLGQLIHAFGELRQAFDDGLVAYPYSLRELMNIVKHMQAFPDEPLEQILRNVFDFDVHRKEFFEVLLAALKKHGLDVSHVGFQAVKAGSGVAPDEEKLDIKWEGGKNKPPPEASGPKHGKTDDKAHVGGNQWAGGSGGSDTAGIGGRGGPYRLHKKGQPIVRLTDEQKNEVPEHVKKAAQQMGREALLKRLEEIKMSTHEASIYKEVYGNVRQEIRQLKVILEGVQAREKERTWLHNQTDGELDEAKIIEGLTGESSIYKRRGEETPEHGAIQNKPKRLKFVFDVSASMYSYNEHDGRLNRSLETALMIMESLQSLGDKYVYDIVGHSGDSECIVFVPPGQPPADEMGRLKVLQTMSAHSQYCFSGDTTLKATERAIKDIAKDDADDYFTLVMSDANLRRYGIQPSALAKIMESDPKVNCAVLFIGSMGEEAKMLTRSLPPGKAFVALNTSDIPKIMKEIFTAIA</sequence>
<dbReference type="PANTHER" id="PTHR21610">
    <property type="entry name" value="VON WILLEBRAND FACTOR A DOMAIN-CONTAINING PROTEIN 8"/>
    <property type="match status" value="1"/>
</dbReference>
<dbReference type="GO" id="GO:0005739">
    <property type="term" value="C:mitochondrion"/>
    <property type="evidence" value="ECO:0007669"/>
    <property type="project" value="UniProtKB-SubCell"/>
</dbReference>
<evidence type="ECO:0000256" key="7">
    <source>
        <dbReference type="ARBA" id="ARBA00070377"/>
    </source>
</evidence>
<evidence type="ECO:0000259" key="9">
    <source>
        <dbReference type="SMART" id="SM00327"/>
    </source>
</evidence>
<dbReference type="SUPFAM" id="SSF52540">
    <property type="entry name" value="P-loop containing nucleoside triphosphate hydrolases"/>
    <property type="match status" value="3"/>
</dbReference>
<dbReference type="SUPFAM" id="SSF53300">
    <property type="entry name" value="vWA-like"/>
    <property type="match status" value="1"/>
</dbReference>
<dbReference type="InterPro" id="IPR002035">
    <property type="entry name" value="VWF_A"/>
</dbReference>
<dbReference type="FunFam" id="3.40.50.300:FF:000663">
    <property type="entry name" value="von Willebrand factor A domain containing 8"/>
    <property type="match status" value="1"/>
</dbReference>
<gene>
    <name evidence="10" type="ORF">PhCBS80983_g03058</name>
</gene>
<dbReference type="InterPro" id="IPR011704">
    <property type="entry name" value="ATPase_dyneun-rel_AAA"/>
</dbReference>
<reference evidence="10 11" key="1">
    <citation type="journal article" date="2019" name="Sci. Rep.">
        <title>Comparative genomics of chytrid fungi reveal insights into the obligate biotrophic and pathogenic lifestyle of Synchytrium endobioticum.</title>
        <authorList>
            <person name="van de Vossenberg B.T.L.H."/>
            <person name="Warris S."/>
            <person name="Nguyen H.D.T."/>
            <person name="van Gent-Pelzer M.P.E."/>
            <person name="Joly D.L."/>
            <person name="van de Geest H.C."/>
            <person name="Bonants P.J.M."/>
            <person name="Smith D.S."/>
            <person name="Levesque C.A."/>
            <person name="van der Lee T.A.J."/>
        </authorList>
    </citation>
    <scope>NUCLEOTIDE SEQUENCE [LARGE SCALE GENOMIC DNA]</scope>
    <source>
        <strain evidence="10 11">CBS 809.83</strain>
    </source>
</reference>
<keyword evidence="3" id="KW-0067">ATP-binding</keyword>
<protein>
    <recommendedName>
        <fullName evidence="7">von Willebrand factor A domain-containing protein 8</fullName>
    </recommendedName>
</protein>
<dbReference type="FunFam" id="3.40.50.300:FF:000587">
    <property type="entry name" value="von Willebrand factor A domain containing 8"/>
    <property type="match status" value="1"/>
</dbReference>
<keyword evidence="5" id="KW-0496">Mitochondrion</keyword>
<dbReference type="Pfam" id="PF07728">
    <property type="entry name" value="AAA_5"/>
    <property type="match status" value="3"/>
</dbReference>
<evidence type="ECO:0000256" key="5">
    <source>
        <dbReference type="ARBA" id="ARBA00023128"/>
    </source>
</evidence>
<comment type="subcellular location">
    <subcellularLocation>
        <location evidence="1">Mitochondrion</location>
    </subcellularLocation>
</comment>
<dbReference type="EMBL" id="QEAQ01000034">
    <property type="protein sequence ID" value="TPX58575.1"/>
    <property type="molecule type" value="Genomic_DNA"/>
</dbReference>
<name>A0A507E5M1_9FUNG</name>
<dbReference type="SMART" id="SM00327">
    <property type="entry name" value="VWA"/>
    <property type="match status" value="1"/>
</dbReference>
<evidence type="ECO:0000313" key="11">
    <source>
        <dbReference type="Proteomes" id="UP000318582"/>
    </source>
</evidence>
<dbReference type="Proteomes" id="UP000318582">
    <property type="component" value="Unassembled WGS sequence"/>
</dbReference>
<keyword evidence="11" id="KW-1185">Reference proteome</keyword>
<feature type="region of interest" description="Disordered" evidence="8">
    <location>
        <begin position="1060"/>
        <end position="1115"/>
    </location>
</feature>
<keyword evidence="4" id="KW-0809">Transit peptide</keyword>
<dbReference type="Gene3D" id="3.40.50.300">
    <property type="entry name" value="P-loop containing nucleotide triphosphate hydrolases"/>
    <property type="match status" value="3"/>
</dbReference>
<comment type="caution">
    <text evidence="10">The sequence shown here is derived from an EMBL/GenBank/DDBJ whole genome shotgun (WGS) entry which is preliminary data.</text>
</comment>
<accession>A0A507E5M1</accession>
<dbReference type="InterPro" id="IPR036465">
    <property type="entry name" value="vWFA_dom_sf"/>
</dbReference>
<dbReference type="InterPro" id="IPR027417">
    <property type="entry name" value="P-loop_NTPase"/>
</dbReference>
<feature type="compositionally biased region" description="Gly residues" evidence="8">
    <location>
        <begin position="1092"/>
        <end position="1110"/>
    </location>
</feature>
<dbReference type="InterPro" id="IPR039891">
    <property type="entry name" value="VWA8"/>
</dbReference>
<evidence type="ECO:0000313" key="10">
    <source>
        <dbReference type="EMBL" id="TPX58575.1"/>
    </source>
</evidence>
<dbReference type="GO" id="GO:0016887">
    <property type="term" value="F:ATP hydrolysis activity"/>
    <property type="evidence" value="ECO:0007669"/>
    <property type="project" value="InterPro"/>
</dbReference>
<evidence type="ECO:0000256" key="3">
    <source>
        <dbReference type="ARBA" id="ARBA00022840"/>
    </source>
</evidence>
<evidence type="ECO:0000256" key="4">
    <source>
        <dbReference type="ARBA" id="ARBA00022946"/>
    </source>
</evidence>
<keyword evidence="2" id="KW-0547">Nucleotide-binding</keyword>
<feature type="domain" description="VWFA" evidence="9">
    <location>
        <begin position="1237"/>
        <end position="1426"/>
    </location>
</feature>
<proteinExistence type="predicted"/>
<evidence type="ECO:0000256" key="6">
    <source>
        <dbReference type="ARBA" id="ARBA00055988"/>
    </source>
</evidence>
<dbReference type="GO" id="GO:0005524">
    <property type="term" value="F:ATP binding"/>
    <property type="evidence" value="ECO:0007669"/>
    <property type="project" value="UniProtKB-KW"/>
</dbReference>